<name>A0ABU2MDR3_9ACTN</name>
<evidence type="ECO:0000256" key="1">
    <source>
        <dbReference type="ARBA" id="ARBA00006479"/>
    </source>
</evidence>
<accession>A0ABU2MDR3</accession>
<dbReference type="CDD" id="cd24058">
    <property type="entry name" value="ASKHA_NBD_ROK_PPGK"/>
    <property type="match status" value="1"/>
</dbReference>
<comment type="caution">
    <text evidence="2">The sequence shown here is derived from an EMBL/GenBank/DDBJ whole genome shotgun (WGS) entry which is preliminary data.</text>
</comment>
<dbReference type="SUPFAM" id="SSF53067">
    <property type="entry name" value="Actin-like ATPase domain"/>
    <property type="match status" value="1"/>
</dbReference>
<proteinExistence type="inferred from homology"/>
<dbReference type="RefSeq" id="WP_311512646.1">
    <property type="nucleotide sequence ID" value="NZ_JAVREP010000010.1"/>
</dbReference>
<dbReference type="PANTHER" id="PTHR18964">
    <property type="entry name" value="ROK (REPRESSOR, ORF, KINASE) FAMILY"/>
    <property type="match status" value="1"/>
</dbReference>
<keyword evidence="3" id="KW-1185">Reference proteome</keyword>
<protein>
    <submittedName>
        <fullName evidence="2">ROK family protein</fullName>
    </submittedName>
</protein>
<evidence type="ECO:0000313" key="2">
    <source>
        <dbReference type="EMBL" id="MDT0330066.1"/>
    </source>
</evidence>
<evidence type="ECO:0000313" key="3">
    <source>
        <dbReference type="Proteomes" id="UP001183390"/>
    </source>
</evidence>
<dbReference type="InterPro" id="IPR000600">
    <property type="entry name" value="ROK"/>
</dbReference>
<comment type="similarity">
    <text evidence="1">Belongs to the ROK (NagC/XylR) family.</text>
</comment>
<dbReference type="Proteomes" id="UP001183390">
    <property type="component" value="Unassembled WGS sequence"/>
</dbReference>
<dbReference type="EMBL" id="JAVREP010000010">
    <property type="protein sequence ID" value="MDT0330066.1"/>
    <property type="molecule type" value="Genomic_DNA"/>
</dbReference>
<dbReference type="Pfam" id="PF00480">
    <property type="entry name" value="ROK"/>
    <property type="match status" value="1"/>
</dbReference>
<dbReference type="InterPro" id="IPR043129">
    <property type="entry name" value="ATPase_NBD"/>
</dbReference>
<dbReference type="PANTHER" id="PTHR18964:SF146">
    <property type="entry name" value="POLYPHOSPHATE GLUCOKINASE"/>
    <property type="match status" value="1"/>
</dbReference>
<dbReference type="Gene3D" id="3.30.420.40">
    <property type="match status" value="2"/>
</dbReference>
<sequence>MSQPTTGLGIDIGGSGIKGAPVDLATGEFLKERLKILTPHDAGPEEIAEIVGEIAAHFPETVDVPLGVTFPGVVQNGVVRTAANLNKGWIGTDARSLFSRVTGRPVRLLNDADAAAVAEARYGAAKDVLGVVLMTTLGTGIGTALVVDGRLVPNTEFGHLEIDGHDAESKASSGAKERDRLSYHEWAHERLQRYYRVLEDLLWPDLIVVGGGVSRKSEKFLPLLDIRTPIVPAELRNTAGIVGAALAAVEAGPGSGAVPAAPDTPHS</sequence>
<reference evidence="3" key="1">
    <citation type="submission" date="2023-07" db="EMBL/GenBank/DDBJ databases">
        <title>30 novel species of actinomycetes from the DSMZ collection.</title>
        <authorList>
            <person name="Nouioui I."/>
        </authorList>
    </citation>
    <scope>NUCLEOTIDE SEQUENCE [LARGE SCALE GENOMIC DNA]</scope>
    <source>
        <strain evidence="3">DSM 44743</strain>
    </source>
</reference>
<organism evidence="2 3">
    <name type="scientific">Nocardiopsis lambiniae</name>
    <dbReference type="NCBI Taxonomy" id="3075539"/>
    <lineage>
        <taxon>Bacteria</taxon>
        <taxon>Bacillati</taxon>
        <taxon>Actinomycetota</taxon>
        <taxon>Actinomycetes</taxon>
        <taxon>Streptosporangiales</taxon>
        <taxon>Nocardiopsidaceae</taxon>
        <taxon>Nocardiopsis</taxon>
    </lineage>
</organism>
<dbReference type="NCBIfam" id="NF045942">
    <property type="entry name" value="PolPhglucPhase"/>
    <property type="match status" value="1"/>
</dbReference>
<gene>
    <name evidence="2" type="ORF">RM479_16765</name>
</gene>